<keyword evidence="1" id="KW-0805">Transcription regulation</keyword>
<name>A0ABD7M8R9_MICLU</name>
<dbReference type="InterPro" id="IPR035418">
    <property type="entry name" value="AraC-bd_2"/>
</dbReference>
<evidence type="ECO:0000259" key="4">
    <source>
        <dbReference type="PROSITE" id="PS01124"/>
    </source>
</evidence>
<evidence type="ECO:0000256" key="3">
    <source>
        <dbReference type="ARBA" id="ARBA00023163"/>
    </source>
</evidence>
<evidence type="ECO:0000313" key="6">
    <source>
        <dbReference type="Proteomes" id="UP000184253"/>
    </source>
</evidence>
<dbReference type="SMART" id="SM00342">
    <property type="entry name" value="HTH_ARAC"/>
    <property type="match status" value="1"/>
</dbReference>
<evidence type="ECO:0000313" key="5">
    <source>
        <dbReference type="EMBL" id="SHL72040.1"/>
    </source>
</evidence>
<dbReference type="Gene3D" id="1.10.10.60">
    <property type="entry name" value="Homeodomain-like"/>
    <property type="match status" value="1"/>
</dbReference>
<dbReference type="Proteomes" id="UP000184253">
    <property type="component" value="Unassembled WGS sequence"/>
</dbReference>
<dbReference type="RefSeq" id="WP_073116992.1">
    <property type="nucleotide sequence ID" value="NZ_FRCE01000009.1"/>
</dbReference>
<dbReference type="InterPro" id="IPR020449">
    <property type="entry name" value="Tscrpt_reg_AraC-type_HTH"/>
</dbReference>
<dbReference type="PROSITE" id="PS01124">
    <property type="entry name" value="HTH_ARAC_FAMILY_2"/>
    <property type="match status" value="1"/>
</dbReference>
<reference evidence="5 6" key="1">
    <citation type="submission" date="2016-11" db="EMBL/GenBank/DDBJ databases">
        <authorList>
            <person name="Varghese N."/>
            <person name="Submissions S."/>
        </authorList>
    </citation>
    <scope>NUCLEOTIDE SEQUENCE [LARGE SCALE GENOMIC DNA]</scope>
    <source>
        <strain evidence="5 6">VTM4R57</strain>
    </source>
</reference>
<dbReference type="GO" id="GO:0006355">
    <property type="term" value="P:regulation of DNA-templated transcription"/>
    <property type="evidence" value="ECO:0007669"/>
    <property type="project" value="UniProtKB-ARBA"/>
</dbReference>
<dbReference type="GO" id="GO:0003677">
    <property type="term" value="F:DNA binding"/>
    <property type="evidence" value="ECO:0007669"/>
    <property type="project" value="UniProtKB-KW"/>
</dbReference>
<evidence type="ECO:0000256" key="2">
    <source>
        <dbReference type="ARBA" id="ARBA00023125"/>
    </source>
</evidence>
<keyword evidence="3" id="KW-0804">Transcription</keyword>
<dbReference type="SUPFAM" id="SSF46689">
    <property type="entry name" value="Homeodomain-like"/>
    <property type="match status" value="1"/>
</dbReference>
<comment type="caution">
    <text evidence="5">The sequence shown here is derived from an EMBL/GenBank/DDBJ whole genome shotgun (WGS) entry which is preliminary data.</text>
</comment>
<dbReference type="PANTHER" id="PTHR46796:SF6">
    <property type="entry name" value="ARAC SUBFAMILY"/>
    <property type="match status" value="1"/>
</dbReference>
<dbReference type="AlphaFoldDB" id="A0ABD7M8R9"/>
<organism evidence="5 6">
    <name type="scientific">Micrococcus luteus</name>
    <name type="common">Micrococcus lysodeikticus</name>
    <dbReference type="NCBI Taxonomy" id="1270"/>
    <lineage>
        <taxon>Bacteria</taxon>
        <taxon>Bacillati</taxon>
        <taxon>Actinomycetota</taxon>
        <taxon>Actinomycetes</taxon>
        <taxon>Micrococcales</taxon>
        <taxon>Micrococcaceae</taxon>
        <taxon>Micrococcus</taxon>
    </lineage>
</organism>
<dbReference type="InterPro" id="IPR018060">
    <property type="entry name" value="HTH_AraC"/>
</dbReference>
<protein>
    <submittedName>
        <fullName evidence="5">Transcriptional regulator, AraC family</fullName>
    </submittedName>
</protein>
<dbReference type="InterPro" id="IPR050204">
    <property type="entry name" value="AraC_XylS_family_regulators"/>
</dbReference>
<evidence type="ECO:0000256" key="1">
    <source>
        <dbReference type="ARBA" id="ARBA00023015"/>
    </source>
</evidence>
<keyword evidence="2" id="KW-0238">DNA-binding</keyword>
<proteinExistence type="predicted"/>
<gene>
    <name evidence="5" type="ORF">SAMN04487849_10928</name>
</gene>
<feature type="domain" description="HTH araC/xylS-type" evidence="4">
    <location>
        <begin position="218"/>
        <end position="319"/>
    </location>
</feature>
<accession>A0ABD7M8R9</accession>
<dbReference type="PRINTS" id="PR00032">
    <property type="entry name" value="HTHARAC"/>
</dbReference>
<dbReference type="Pfam" id="PF12833">
    <property type="entry name" value="HTH_18"/>
    <property type="match status" value="1"/>
</dbReference>
<sequence>MFRRTVDDHAEWKELISRSFVPLESEPLRPSRSFSGRLDVSEFGGIGLTTLAAAPHAVHRTERLAAAGGGGMFKVSLQLSGRGLLLQDGREVLLEPGRLAIYDTSQPYTLSFDRDFTSHVLMFPHAALGIAPGQAAQVTATALDEGHRLGPAVSAFLTQAADAMPVLDPAIGGRLAHNVVDLVGTLVADLLGLPPRPAEGVRPAPVGGPDDERDRQRAAVLRHIDEHLADPALSPASVAAAHFMSVRSLHLLFEGTGETVAATIRRRRLERCRDELGDPGNAGRPVAVVGARWGFADPAHFSRAFRARFGVTPGGYRRQAA</sequence>
<dbReference type="Pfam" id="PF14525">
    <property type="entry name" value="AraC_binding_2"/>
    <property type="match status" value="1"/>
</dbReference>
<dbReference type="InterPro" id="IPR009057">
    <property type="entry name" value="Homeodomain-like_sf"/>
</dbReference>
<dbReference type="PANTHER" id="PTHR46796">
    <property type="entry name" value="HTH-TYPE TRANSCRIPTIONAL ACTIVATOR RHAS-RELATED"/>
    <property type="match status" value="1"/>
</dbReference>
<dbReference type="EMBL" id="FRCE01000009">
    <property type="protein sequence ID" value="SHL72040.1"/>
    <property type="molecule type" value="Genomic_DNA"/>
</dbReference>